<comment type="caution">
    <text evidence="1">The sequence shown here is derived from an EMBL/GenBank/DDBJ whole genome shotgun (WGS) entry which is preliminary data.</text>
</comment>
<reference evidence="1 2" key="1">
    <citation type="submission" date="2020-04" db="EMBL/GenBank/DDBJ databases">
        <authorList>
            <consortium name="Desulfovibrio sp. FSS-1 genome sequencing consortium"/>
            <person name="Shimoshige H."/>
            <person name="Kobayashi H."/>
            <person name="Maekawa T."/>
        </authorList>
    </citation>
    <scope>NUCLEOTIDE SEQUENCE [LARGE SCALE GENOMIC DNA]</scope>
    <source>
        <strain evidence="1 2">SIID29052-01</strain>
    </source>
</reference>
<organism evidence="1 2">
    <name type="scientific">Fundidesulfovibrio magnetotacticus</name>
    <dbReference type="NCBI Taxonomy" id="2730080"/>
    <lineage>
        <taxon>Bacteria</taxon>
        <taxon>Pseudomonadati</taxon>
        <taxon>Thermodesulfobacteriota</taxon>
        <taxon>Desulfovibrionia</taxon>
        <taxon>Desulfovibrionales</taxon>
        <taxon>Desulfovibrionaceae</taxon>
        <taxon>Fundidesulfovibrio</taxon>
    </lineage>
</organism>
<reference evidence="1 2" key="2">
    <citation type="submission" date="2020-05" db="EMBL/GenBank/DDBJ databases">
        <title>Draft genome sequence of Desulfovibrio sp. strainFSS-1.</title>
        <authorList>
            <person name="Shimoshige H."/>
            <person name="Kobayashi H."/>
            <person name="Maekawa T."/>
        </authorList>
    </citation>
    <scope>NUCLEOTIDE SEQUENCE [LARGE SCALE GENOMIC DNA]</scope>
    <source>
        <strain evidence="1 2">SIID29052-01</strain>
    </source>
</reference>
<dbReference type="EMBL" id="BLTE01000017">
    <property type="protein sequence ID" value="GFK95488.1"/>
    <property type="molecule type" value="Genomic_DNA"/>
</dbReference>
<dbReference type="RefSeq" id="WP_173086530.1">
    <property type="nucleotide sequence ID" value="NZ_BLTE01000017.1"/>
</dbReference>
<dbReference type="AlphaFoldDB" id="A0A6V8LZ27"/>
<gene>
    <name evidence="1" type="ORF">NNJEOMEG_03353</name>
</gene>
<accession>A0A6V8LZ27</accession>
<protein>
    <submittedName>
        <fullName evidence="1">Uncharacterized protein</fullName>
    </submittedName>
</protein>
<keyword evidence="2" id="KW-1185">Reference proteome</keyword>
<evidence type="ECO:0000313" key="2">
    <source>
        <dbReference type="Proteomes" id="UP000494245"/>
    </source>
</evidence>
<evidence type="ECO:0000313" key="1">
    <source>
        <dbReference type="EMBL" id="GFK95488.1"/>
    </source>
</evidence>
<proteinExistence type="predicted"/>
<name>A0A6V8LZ27_9BACT</name>
<sequence>MSQDDSARFDSYLTVLRRLKESGARREVLEREVLLAVLTANRERLSESPAQEADQQNLVHALCTRSEPHPAHAWHQEWMSQFLVDLNQYEVARRTGAREQADQLLPQLCVEESVLLKCLQGYIALSGLVRDEFNDMILLRFGETALSDIDELSQAGHSDDRYWKALLERFVFGFVKKGLGAMLAGDGFKVAREGAFVAVRFPLDGLLAQMPGTDKAIDKTRLQASFEAAKADPEARRAAQTLAGTLQNLSRPVLPPRSARADFEALAAVASLDPLAPRFAQVFADNAPIEDSELPEVPSADNPERRAQLVEARREFLRTQLLAMAVGAALALGVAREDLGKAIHGFSAREQEKLLAVAGAFEPRNLAVAHGLMLEFALCGLLAAKVADEGAKVQFKTVRQRRIPAAGLEALAARGFNRIRQRLFFEEDPAAPGWFFFKARTGPELAEAIRLSNMEPALAQGLTDLWSAMDFKVELLALVNLGLVAKTTPNVQAKVGDILAKLGVVRASQS</sequence>
<dbReference type="Proteomes" id="UP000494245">
    <property type="component" value="Unassembled WGS sequence"/>
</dbReference>